<feature type="region of interest" description="Disordered" evidence="1">
    <location>
        <begin position="92"/>
        <end position="134"/>
    </location>
</feature>
<keyword evidence="3" id="KW-1185">Reference proteome</keyword>
<organism evidence="2 3">
    <name type="scientific">Batillaria attramentaria</name>
    <dbReference type="NCBI Taxonomy" id="370345"/>
    <lineage>
        <taxon>Eukaryota</taxon>
        <taxon>Metazoa</taxon>
        <taxon>Spiralia</taxon>
        <taxon>Lophotrochozoa</taxon>
        <taxon>Mollusca</taxon>
        <taxon>Gastropoda</taxon>
        <taxon>Caenogastropoda</taxon>
        <taxon>Sorbeoconcha</taxon>
        <taxon>Cerithioidea</taxon>
        <taxon>Batillariidae</taxon>
        <taxon>Batillaria</taxon>
    </lineage>
</organism>
<name>A0ABD0J7D2_9CAEN</name>
<sequence length="134" mass="15206">MEKVSPHNCLFADVSSLQALLEFTDGDIRQRGLQLYQTKQHYDHDDTGGHKFKIERVAVLHTQRHGPVELPPSSRSAGRINTLYYRLSSGYSINTGKSRKNNLYAEKPSTRNNRQEPTSEANSDNSLHSVDLHE</sequence>
<comment type="caution">
    <text evidence="2">The sequence shown here is derived from an EMBL/GenBank/DDBJ whole genome shotgun (WGS) entry which is preliminary data.</text>
</comment>
<dbReference type="AlphaFoldDB" id="A0ABD0J7D2"/>
<evidence type="ECO:0000313" key="3">
    <source>
        <dbReference type="Proteomes" id="UP001519460"/>
    </source>
</evidence>
<gene>
    <name evidence="2" type="ORF">BaRGS_00038055</name>
</gene>
<reference evidence="2 3" key="1">
    <citation type="journal article" date="2023" name="Sci. Data">
        <title>Genome assembly of the Korean intertidal mud-creeper Batillaria attramentaria.</title>
        <authorList>
            <person name="Patra A.K."/>
            <person name="Ho P.T."/>
            <person name="Jun S."/>
            <person name="Lee S.J."/>
            <person name="Kim Y."/>
            <person name="Won Y.J."/>
        </authorList>
    </citation>
    <scope>NUCLEOTIDE SEQUENCE [LARGE SCALE GENOMIC DNA]</scope>
    <source>
        <strain evidence="2">Wonlab-2016</strain>
    </source>
</reference>
<evidence type="ECO:0000256" key="1">
    <source>
        <dbReference type="SAM" id="MobiDB-lite"/>
    </source>
</evidence>
<feature type="compositionally biased region" description="Polar residues" evidence="1">
    <location>
        <begin position="110"/>
        <end position="128"/>
    </location>
</feature>
<dbReference type="Proteomes" id="UP001519460">
    <property type="component" value="Unassembled WGS sequence"/>
</dbReference>
<dbReference type="EMBL" id="JACVVK020000596">
    <property type="protein sequence ID" value="KAK7463943.1"/>
    <property type="molecule type" value="Genomic_DNA"/>
</dbReference>
<evidence type="ECO:0000313" key="2">
    <source>
        <dbReference type="EMBL" id="KAK7463943.1"/>
    </source>
</evidence>
<accession>A0ABD0J7D2</accession>
<protein>
    <submittedName>
        <fullName evidence="2">Uncharacterized protein</fullName>
    </submittedName>
</protein>
<proteinExistence type="predicted"/>